<sequence length="162" mass="18212">MKKYLYSLGLMSGTSIDGIDASIIKSDGEQFIEIIDNIYLKYRNEQKAKLKKLINSCKSKNDLIKLSGNIKDVEKEITLHHFEACKLIAKKNRNVKIDLIGFHGQTIIHKPKDGYSIQIGDSKSLSKLTNTKIVSNFRQNDILNGGQGAPLAPLYHQLILNK</sequence>
<accession>A0A382XUK9</accession>
<name>A0A382XUK9_9ZZZZ</name>
<evidence type="ECO:0000313" key="1">
    <source>
        <dbReference type="EMBL" id="SVD74564.1"/>
    </source>
</evidence>
<proteinExistence type="predicted"/>
<dbReference type="GO" id="GO:0016773">
    <property type="term" value="F:phosphotransferase activity, alcohol group as acceptor"/>
    <property type="evidence" value="ECO:0007669"/>
    <property type="project" value="InterPro"/>
</dbReference>
<protein>
    <recommendedName>
        <fullName evidence="2">Anhydro-N-acetylmuramic acid kinase</fullName>
    </recommendedName>
</protein>
<dbReference type="PANTHER" id="PTHR30605">
    <property type="entry name" value="ANHYDRO-N-ACETYLMURAMIC ACID KINASE"/>
    <property type="match status" value="1"/>
</dbReference>
<dbReference type="GO" id="GO:0005524">
    <property type="term" value="F:ATP binding"/>
    <property type="evidence" value="ECO:0007669"/>
    <property type="project" value="InterPro"/>
</dbReference>
<dbReference type="PANTHER" id="PTHR30605:SF0">
    <property type="entry name" value="ANHYDRO-N-ACETYLMURAMIC ACID KINASE"/>
    <property type="match status" value="1"/>
</dbReference>
<dbReference type="AlphaFoldDB" id="A0A382XUK9"/>
<dbReference type="GO" id="GO:0006040">
    <property type="term" value="P:amino sugar metabolic process"/>
    <property type="evidence" value="ECO:0007669"/>
    <property type="project" value="InterPro"/>
</dbReference>
<gene>
    <name evidence="1" type="ORF">METZ01_LOCUS427418</name>
</gene>
<reference evidence="1" key="1">
    <citation type="submission" date="2018-05" db="EMBL/GenBank/DDBJ databases">
        <authorList>
            <person name="Lanie J.A."/>
            <person name="Ng W.-L."/>
            <person name="Kazmierczak K.M."/>
            <person name="Andrzejewski T.M."/>
            <person name="Davidsen T.M."/>
            <person name="Wayne K.J."/>
            <person name="Tettelin H."/>
            <person name="Glass J.I."/>
            <person name="Rusch D."/>
            <person name="Podicherti R."/>
            <person name="Tsui H.-C.T."/>
            <person name="Winkler M.E."/>
        </authorList>
    </citation>
    <scope>NUCLEOTIDE SEQUENCE</scope>
</reference>
<evidence type="ECO:0008006" key="2">
    <source>
        <dbReference type="Google" id="ProtNLM"/>
    </source>
</evidence>
<dbReference type="Pfam" id="PF03702">
    <property type="entry name" value="AnmK"/>
    <property type="match status" value="1"/>
</dbReference>
<dbReference type="EMBL" id="UINC01170495">
    <property type="protein sequence ID" value="SVD74564.1"/>
    <property type="molecule type" value="Genomic_DNA"/>
</dbReference>
<feature type="non-terminal residue" evidence="1">
    <location>
        <position position="162"/>
    </location>
</feature>
<organism evidence="1">
    <name type="scientific">marine metagenome</name>
    <dbReference type="NCBI Taxonomy" id="408172"/>
    <lineage>
        <taxon>unclassified sequences</taxon>
        <taxon>metagenomes</taxon>
        <taxon>ecological metagenomes</taxon>
    </lineage>
</organism>
<dbReference type="Gene3D" id="3.30.420.40">
    <property type="match status" value="1"/>
</dbReference>
<dbReference type="GO" id="GO:0009254">
    <property type="term" value="P:peptidoglycan turnover"/>
    <property type="evidence" value="ECO:0007669"/>
    <property type="project" value="InterPro"/>
</dbReference>
<dbReference type="InterPro" id="IPR005338">
    <property type="entry name" value="Anhydro_N_Ac-Mur_kinase"/>
</dbReference>